<sequence length="155" mass="18846">MIKKYSLNYIHFITLKDSIFEDVIEDEQDKLNLIMQVKNKKLIVMMREEIYIASRVISNKYFDKKMELKLDMNLKAWELVRGLFNNKINAMGRGKEVKSVIIELWDRYFSNIRKRNWVNRCKAVIEIEKMLKRKAYFGIEEVIKKEKRKFNEEKN</sequence>
<protein>
    <submittedName>
        <fullName evidence="1">Uncharacterized protein</fullName>
    </submittedName>
</protein>
<proteinExistence type="predicted"/>
<name>A0A2I1HAZ1_9GLOM</name>
<evidence type="ECO:0000313" key="2">
    <source>
        <dbReference type="Proteomes" id="UP000234323"/>
    </source>
</evidence>
<organism evidence="1 2">
    <name type="scientific">Rhizophagus irregularis</name>
    <dbReference type="NCBI Taxonomy" id="588596"/>
    <lineage>
        <taxon>Eukaryota</taxon>
        <taxon>Fungi</taxon>
        <taxon>Fungi incertae sedis</taxon>
        <taxon>Mucoromycota</taxon>
        <taxon>Glomeromycotina</taxon>
        <taxon>Glomeromycetes</taxon>
        <taxon>Glomerales</taxon>
        <taxon>Glomeraceae</taxon>
        <taxon>Rhizophagus</taxon>
    </lineage>
</organism>
<reference evidence="1 2" key="1">
    <citation type="submission" date="2015-10" db="EMBL/GenBank/DDBJ databases">
        <title>Genome analyses suggest a sexual origin of heterokaryosis in a supposedly ancient asexual fungus.</title>
        <authorList>
            <person name="Ropars J."/>
            <person name="Sedzielewska K."/>
            <person name="Noel J."/>
            <person name="Charron P."/>
            <person name="Farinelli L."/>
            <person name="Marton T."/>
            <person name="Kruger M."/>
            <person name="Pelin A."/>
            <person name="Brachmann A."/>
            <person name="Corradi N."/>
        </authorList>
    </citation>
    <scope>NUCLEOTIDE SEQUENCE [LARGE SCALE GENOMIC DNA]</scope>
    <source>
        <strain evidence="1 2">A4</strain>
    </source>
</reference>
<keyword evidence="2" id="KW-1185">Reference proteome</keyword>
<dbReference type="EMBL" id="LLXI01002043">
    <property type="protein sequence ID" value="PKY56038.1"/>
    <property type="molecule type" value="Genomic_DNA"/>
</dbReference>
<comment type="caution">
    <text evidence="1">The sequence shown here is derived from an EMBL/GenBank/DDBJ whole genome shotgun (WGS) entry which is preliminary data.</text>
</comment>
<evidence type="ECO:0000313" key="1">
    <source>
        <dbReference type="EMBL" id="PKY56038.1"/>
    </source>
</evidence>
<dbReference type="Proteomes" id="UP000234323">
    <property type="component" value="Unassembled WGS sequence"/>
</dbReference>
<dbReference type="AlphaFoldDB" id="A0A2I1HAZ1"/>
<accession>A0A2I1HAZ1</accession>
<gene>
    <name evidence="1" type="ORF">RhiirA4_427969</name>
</gene>